<dbReference type="InterPro" id="IPR036366">
    <property type="entry name" value="PGBDSf"/>
</dbReference>
<keyword evidence="9" id="KW-1185">Reference proteome</keyword>
<evidence type="ECO:0000256" key="5">
    <source>
        <dbReference type="SAM" id="MobiDB-lite"/>
    </source>
</evidence>
<feature type="compositionally biased region" description="Polar residues" evidence="5">
    <location>
        <begin position="47"/>
        <end position="64"/>
    </location>
</feature>
<dbReference type="PANTHER" id="PTHR47053">
    <property type="entry name" value="MUREIN DD-ENDOPEPTIDASE MEPH-RELATED"/>
    <property type="match status" value="1"/>
</dbReference>
<keyword evidence="3 8" id="KW-0378">Hydrolase</keyword>
<protein>
    <submittedName>
        <fullName evidence="8">Hydrolase</fullName>
    </submittedName>
</protein>
<feature type="signal peptide" evidence="6">
    <location>
        <begin position="1"/>
        <end position="28"/>
    </location>
</feature>
<evidence type="ECO:0000256" key="3">
    <source>
        <dbReference type="ARBA" id="ARBA00022801"/>
    </source>
</evidence>
<dbReference type="GO" id="GO:0016787">
    <property type="term" value="F:hydrolase activity"/>
    <property type="evidence" value="ECO:0007669"/>
    <property type="project" value="UniProtKB-KW"/>
</dbReference>
<evidence type="ECO:0000256" key="1">
    <source>
        <dbReference type="ARBA" id="ARBA00007074"/>
    </source>
</evidence>
<evidence type="ECO:0000259" key="7">
    <source>
        <dbReference type="PROSITE" id="PS51935"/>
    </source>
</evidence>
<dbReference type="InterPro" id="IPR036365">
    <property type="entry name" value="PGBD-like_sf"/>
</dbReference>
<comment type="caution">
    <text evidence="8">The sequence shown here is derived from an EMBL/GenBank/DDBJ whole genome shotgun (WGS) entry which is preliminary data.</text>
</comment>
<dbReference type="SUPFAM" id="SSF47090">
    <property type="entry name" value="PGBD-like"/>
    <property type="match status" value="1"/>
</dbReference>
<name>A0ABQ5TD04_9BACI</name>
<reference evidence="8 9" key="1">
    <citation type="submission" date="2023-02" db="EMBL/GenBank/DDBJ databases">
        <title>Oceanobacillus kimchii IFOP_LL358 isolated form Alexandrium catenella lab strain.</title>
        <authorList>
            <person name="Gajardo G."/>
            <person name="Ueki S."/>
            <person name="Maruyama F."/>
        </authorList>
    </citation>
    <scope>NUCLEOTIDE SEQUENCE [LARGE SCALE GENOMIC DNA]</scope>
    <source>
        <strain evidence="8 9">IFOP_LL358</strain>
    </source>
</reference>
<sequence>MAKSNLSAKKYVLSTAFVTSLALTPIFAGSVFANAGAGASEGDIPASESNLPNVTEQEETSTSVGLIQRGDVSSAVENLQEELQDQGYYTYNIDGIFGPITEEAVREYQADQDLQVDGIVGPNTEEALAVENEGSDGELNIVEKDEDENTTESGDIQSDIVAAAESVVGTPYVWGGTTTDGMDSSGFINYVFNQVDIDISRTHSEMWVNDGVHVDSPEIGDVVFFEGTYDTEGASHSGIYIGNGQMIHAGNDGVSVADFTIDYWQDHYIGAKSFTE</sequence>
<dbReference type="PANTHER" id="PTHR47053:SF1">
    <property type="entry name" value="MUREIN DD-ENDOPEPTIDASE MEPH-RELATED"/>
    <property type="match status" value="1"/>
</dbReference>
<dbReference type="RefSeq" id="WP_077596769.1">
    <property type="nucleotide sequence ID" value="NZ_BSKO01000001.1"/>
</dbReference>
<evidence type="ECO:0000256" key="6">
    <source>
        <dbReference type="SAM" id="SignalP"/>
    </source>
</evidence>
<dbReference type="SUPFAM" id="SSF54001">
    <property type="entry name" value="Cysteine proteinases"/>
    <property type="match status" value="1"/>
</dbReference>
<keyword evidence="2" id="KW-0645">Protease</keyword>
<comment type="similarity">
    <text evidence="1">Belongs to the peptidase C40 family.</text>
</comment>
<dbReference type="EMBL" id="BSKO01000001">
    <property type="protein sequence ID" value="GLO64506.1"/>
    <property type="molecule type" value="Genomic_DNA"/>
</dbReference>
<evidence type="ECO:0000256" key="2">
    <source>
        <dbReference type="ARBA" id="ARBA00022670"/>
    </source>
</evidence>
<dbReference type="Pfam" id="PF00877">
    <property type="entry name" value="NLPC_P60"/>
    <property type="match status" value="1"/>
</dbReference>
<evidence type="ECO:0000313" key="9">
    <source>
        <dbReference type="Proteomes" id="UP001275436"/>
    </source>
</evidence>
<dbReference type="Pfam" id="PF01471">
    <property type="entry name" value="PG_binding_1"/>
    <property type="match status" value="1"/>
</dbReference>
<dbReference type="Proteomes" id="UP001275436">
    <property type="component" value="Unassembled WGS sequence"/>
</dbReference>
<dbReference type="Gene3D" id="3.90.1720.10">
    <property type="entry name" value="endopeptidase domain like (from Nostoc punctiforme)"/>
    <property type="match status" value="1"/>
</dbReference>
<evidence type="ECO:0000313" key="8">
    <source>
        <dbReference type="EMBL" id="GLO64506.1"/>
    </source>
</evidence>
<dbReference type="InterPro" id="IPR051202">
    <property type="entry name" value="Peptidase_C40"/>
</dbReference>
<evidence type="ECO:0000256" key="4">
    <source>
        <dbReference type="ARBA" id="ARBA00022807"/>
    </source>
</evidence>
<gene>
    <name evidence="8" type="ORF">MACH08_02900</name>
</gene>
<keyword evidence="6" id="KW-0732">Signal</keyword>
<dbReference type="Gene3D" id="1.10.101.10">
    <property type="entry name" value="PGBD-like superfamily/PGBD"/>
    <property type="match status" value="1"/>
</dbReference>
<proteinExistence type="inferred from homology"/>
<dbReference type="InterPro" id="IPR002477">
    <property type="entry name" value="Peptidoglycan-bd-like"/>
</dbReference>
<feature type="chain" id="PRO_5045828603" evidence="6">
    <location>
        <begin position="29"/>
        <end position="276"/>
    </location>
</feature>
<organism evidence="8 9">
    <name type="scientific">Oceanobacillus kimchii</name>
    <dbReference type="NCBI Taxonomy" id="746691"/>
    <lineage>
        <taxon>Bacteria</taxon>
        <taxon>Bacillati</taxon>
        <taxon>Bacillota</taxon>
        <taxon>Bacilli</taxon>
        <taxon>Bacillales</taxon>
        <taxon>Bacillaceae</taxon>
        <taxon>Oceanobacillus</taxon>
    </lineage>
</organism>
<keyword evidence="4" id="KW-0788">Thiol protease</keyword>
<dbReference type="PROSITE" id="PS51935">
    <property type="entry name" value="NLPC_P60"/>
    <property type="match status" value="1"/>
</dbReference>
<feature type="region of interest" description="Disordered" evidence="5">
    <location>
        <begin position="41"/>
        <end position="64"/>
    </location>
</feature>
<dbReference type="InterPro" id="IPR000064">
    <property type="entry name" value="NLP_P60_dom"/>
</dbReference>
<accession>A0ABQ5TD04</accession>
<dbReference type="InterPro" id="IPR038765">
    <property type="entry name" value="Papain-like_cys_pep_sf"/>
</dbReference>
<feature type="domain" description="NlpC/P60" evidence="7">
    <location>
        <begin position="154"/>
        <end position="275"/>
    </location>
</feature>